<keyword evidence="2" id="KW-0732">Signal</keyword>
<evidence type="ECO:0000313" key="3">
    <source>
        <dbReference type="EMBL" id="AJG20164.1"/>
    </source>
</evidence>
<feature type="signal peptide" evidence="2">
    <location>
        <begin position="1"/>
        <end position="25"/>
    </location>
</feature>
<dbReference type="CDD" id="cd13578">
    <property type="entry name" value="PBP2_Bug27"/>
    <property type="match status" value="1"/>
</dbReference>
<dbReference type="RefSeq" id="WP_043347699.1">
    <property type="nucleotide sequence ID" value="NZ_CP010536.1"/>
</dbReference>
<dbReference type="InterPro" id="IPR042100">
    <property type="entry name" value="Bug_dom1"/>
</dbReference>
<dbReference type="KEGG" id="cbw:RR42_m2785"/>
<dbReference type="PIRSF" id="PIRSF017082">
    <property type="entry name" value="YflP"/>
    <property type="match status" value="1"/>
</dbReference>
<evidence type="ECO:0000256" key="1">
    <source>
        <dbReference type="ARBA" id="ARBA00006987"/>
    </source>
</evidence>
<protein>
    <submittedName>
        <fullName evidence="3">Tricarboxylate transport protein TctC</fullName>
    </submittedName>
</protein>
<dbReference type="EMBL" id="CP010536">
    <property type="protein sequence ID" value="AJG20164.1"/>
    <property type="molecule type" value="Genomic_DNA"/>
</dbReference>
<dbReference type="SUPFAM" id="SSF53850">
    <property type="entry name" value="Periplasmic binding protein-like II"/>
    <property type="match status" value="1"/>
</dbReference>
<keyword evidence="4" id="KW-1185">Reference proteome</keyword>
<dbReference type="OrthoDB" id="8678477at2"/>
<accession>A0A0C4YDM5</accession>
<evidence type="ECO:0000256" key="2">
    <source>
        <dbReference type="SAM" id="SignalP"/>
    </source>
</evidence>
<dbReference type="Pfam" id="PF03401">
    <property type="entry name" value="TctC"/>
    <property type="match status" value="1"/>
</dbReference>
<dbReference type="AlphaFoldDB" id="A0A0C4YDM5"/>
<dbReference type="PANTHER" id="PTHR42928:SF5">
    <property type="entry name" value="BLR1237 PROTEIN"/>
    <property type="match status" value="1"/>
</dbReference>
<proteinExistence type="inferred from homology"/>
<dbReference type="PANTHER" id="PTHR42928">
    <property type="entry name" value="TRICARBOXYLATE-BINDING PROTEIN"/>
    <property type="match status" value="1"/>
</dbReference>
<name>A0A0C4YDM5_9BURK</name>
<dbReference type="Proteomes" id="UP000031843">
    <property type="component" value="Chromosome main"/>
</dbReference>
<organism evidence="3 4">
    <name type="scientific">Cupriavidus basilensis</name>
    <dbReference type="NCBI Taxonomy" id="68895"/>
    <lineage>
        <taxon>Bacteria</taxon>
        <taxon>Pseudomonadati</taxon>
        <taxon>Pseudomonadota</taxon>
        <taxon>Betaproteobacteria</taxon>
        <taxon>Burkholderiales</taxon>
        <taxon>Burkholderiaceae</taxon>
        <taxon>Cupriavidus</taxon>
    </lineage>
</organism>
<dbReference type="STRING" id="68895.RR42_m2785"/>
<comment type="similarity">
    <text evidence="1">Belongs to the UPF0065 (bug) family.</text>
</comment>
<dbReference type="Gene3D" id="3.40.190.10">
    <property type="entry name" value="Periplasmic binding protein-like II"/>
    <property type="match status" value="1"/>
</dbReference>
<gene>
    <name evidence="3" type="ORF">RR42_m2785</name>
</gene>
<feature type="chain" id="PRO_5002174126" evidence="2">
    <location>
        <begin position="26"/>
        <end position="326"/>
    </location>
</feature>
<dbReference type="Gene3D" id="3.40.190.150">
    <property type="entry name" value="Bordetella uptake gene, domain 1"/>
    <property type="match status" value="1"/>
</dbReference>
<dbReference type="InterPro" id="IPR005064">
    <property type="entry name" value="BUG"/>
</dbReference>
<evidence type="ECO:0000313" key="4">
    <source>
        <dbReference type="Proteomes" id="UP000031843"/>
    </source>
</evidence>
<sequence length="326" mass="33486">MKLATRILFAAIAATTAMMAGGAGAQAYPTKPITLVVAYPAGGDTDVLARLLAEKLSGRLRQSVVVENRTGAAGTIGSAYVAKSAADGYTLLVAPNTVAIAPLVLKNGTGASYDVRGDFTPVAQLGVQSLFVVVNKGTGITKLPELVARAKAGTVRTYASPGNGSPMHILGELFNKAAGVNISQVPYRGTAPAVVDVLGGQVPMTYSTLGAVAQYIGTGAIVPLAVADLKRSPFAPNVPTLAELGYKDVEVGAWQALLAPKGLPPELVKTLNTHINDILKMPDVVARMATIAITPVGGEPATLSKLIASDATRYAKIVKEFGIQAD</sequence>
<reference evidence="3 4" key="1">
    <citation type="journal article" date="2015" name="Genome Announc.">
        <title>Complete Genome Sequence of Cupriavidus basilensis 4G11, Isolated from the Oak Ridge Field Research Center Site.</title>
        <authorList>
            <person name="Ray J."/>
            <person name="Waters R.J."/>
            <person name="Skerker J.M."/>
            <person name="Kuehl J.V."/>
            <person name="Price M.N."/>
            <person name="Huang J."/>
            <person name="Chakraborty R."/>
            <person name="Arkin A.P."/>
            <person name="Deutschbauer A."/>
        </authorList>
    </citation>
    <scope>NUCLEOTIDE SEQUENCE [LARGE SCALE GENOMIC DNA]</scope>
    <source>
        <strain evidence="3">4G11</strain>
    </source>
</reference>